<evidence type="ECO:0000313" key="1">
    <source>
        <dbReference type="EMBL" id="CEA08278.1"/>
    </source>
</evidence>
<protein>
    <submittedName>
        <fullName evidence="1">Uncharacterized protein</fullName>
    </submittedName>
</protein>
<dbReference type="AlphaFoldDB" id="A0A078MLW6"/>
<gene>
    <name evidence="1" type="ORF">BN1051_01618</name>
</gene>
<accession>A0A078MLW6</accession>
<dbReference type="PATRIC" id="fig|1461584.3.peg.1607"/>
<dbReference type="EMBL" id="LN483070">
    <property type="protein sequence ID" value="CEA08278.1"/>
    <property type="molecule type" value="Genomic_DNA"/>
</dbReference>
<sequence>MDQEAVERLAARYARRAEPLGLTVEELDFEHNPVSTAAPGLPVWAWIRFPGCAERVAGTATAWSARAVQVAWTDAGIRRTTWVWASAVTRRGGNSREGLGRRTGSGAPEG</sequence>
<proteinExistence type="predicted"/>
<organism evidence="1">
    <name type="scientific">Arthrobacter saudimassiliensis</name>
    <dbReference type="NCBI Taxonomy" id="1461584"/>
    <lineage>
        <taxon>Bacteria</taxon>
        <taxon>Bacillati</taxon>
        <taxon>Actinomycetota</taxon>
        <taxon>Actinomycetes</taxon>
        <taxon>Micrococcales</taxon>
        <taxon>Micrococcaceae</taxon>
        <taxon>Arthrobacter</taxon>
    </lineage>
</organism>
<reference evidence="1" key="1">
    <citation type="submission" date="2014-07" db="EMBL/GenBank/DDBJ databases">
        <authorList>
            <person name="Urmite Genomes Urmite Genomes"/>
        </authorList>
    </citation>
    <scope>NUCLEOTIDE SEQUENCE</scope>
    <source>
        <strain evidence="1">11W110_air</strain>
    </source>
</reference>
<name>A0A078MLW6_9MICC</name>